<dbReference type="PANTHER" id="PTHR46696:SF1">
    <property type="entry name" value="CYTOCHROME P450 YJIB-RELATED"/>
    <property type="match status" value="1"/>
</dbReference>
<dbReference type="PROSITE" id="PS00086">
    <property type="entry name" value="CYTOCHROME_P450"/>
    <property type="match status" value="1"/>
</dbReference>
<dbReference type="SUPFAM" id="SSF48264">
    <property type="entry name" value="Cytochrome P450"/>
    <property type="match status" value="1"/>
</dbReference>
<dbReference type="PRINTS" id="PR00359">
    <property type="entry name" value="BP450"/>
</dbReference>
<organism evidence="3 4">
    <name type="scientific">Streptomyces brevispora</name>
    <dbReference type="NCBI Taxonomy" id="887462"/>
    <lineage>
        <taxon>Bacteria</taxon>
        <taxon>Bacillati</taxon>
        <taxon>Actinomycetota</taxon>
        <taxon>Actinomycetes</taxon>
        <taxon>Kitasatosporales</taxon>
        <taxon>Streptomycetaceae</taxon>
        <taxon>Streptomyces</taxon>
    </lineage>
</organism>
<dbReference type="RefSeq" id="WP_145764118.1">
    <property type="nucleotide sequence ID" value="NZ_VIWW01000001.1"/>
</dbReference>
<reference evidence="3 4" key="1">
    <citation type="submission" date="2019-06" db="EMBL/GenBank/DDBJ databases">
        <title>Sequencing the genomes of 1000 actinobacteria strains.</title>
        <authorList>
            <person name="Klenk H.-P."/>
        </authorList>
    </citation>
    <scope>NUCLEOTIDE SEQUENCE [LARGE SCALE GENOMIC DNA]</scope>
    <source>
        <strain evidence="3 4">DSM 42059</strain>
    </source>
</reference>
<dbReference type="EMBL" id="VIWW01000001">
    <property type="protein sequence ID" value="TWG03884.1"/>
    <property type="molecule type" value="Genomic_DNA"/>
</dbReference>
<keyword evidence="2" id="KW-0349">Heme</keyword>
<dbReference type="GO" id="GO:0016705">
    <property type="term" value="F:oxidoreductase activity, acting on paired donors, with incorporation or reduction of molecular oxygen"/>
    <property type="evidence" value="ECO:0007669"/>
    <property type="project" value="InterPro"/>
</dbReference>
<dbReference type="Pfam" id="PF00067">
    <property type="entry name" value="p450"/>
    <property type="match status" value="1"/>
</dbReference>
<keyword evidence="2" id="KW-0479">Metal-binding</keyword>
<accession>A0A561UWZ0</accession>
<evidence type="ECO:0000256" key="1">
    <source>
        <dbReference type="ARBA" id="ARBA00010617"/>
    </source>
</evidence>
<dbReference type="Gene3D" id="1.10.630.10">
    <property type="entry name" value="Cytochrome P450"/>
    <property type="match status" value="1"/>
</dbReference>
<name>A0A561UWZ0_9ACTN</name>
<proteinExistence type="inferred from homology"/>
<keyword evidence="2" id="KW-0560">Oxidoreductase</keyword>
<comment type="similarity">
    <text evidence="1 2">Belongs to the cytochrome P450 family.</text>
</comment>
<evidence type="ECO:0000313" key="4">
    <source>
        <dbReference type="Proteomes" id="UP000318186"/>
    </source>
</evidence>
<gene>
    <name evidence="3" type="ORF">FHX80_112321</name>
</gene>
<dbReference type="InterPro" id="IPR036396">
    <property type="entry name" value="Cyt_P450_sf"/>
</dbReference>
<dbReference type="AlphaFoldDB" id="A0A561UWZ0"/>
<dbReference type="Proteomes" id="UP000318186">
    <property type="component" value="Unassembled WGS sequence"/>
</dbReference>
<evidence type="ECO:0000313" key="3">
    <source>
        <dbReference type="EMBL" id="TWG03884.1"/>
    </source>
</evidence>
<comment type="caution">
    <text evidence="3">The sequence shown here is derived from an EMBL/GenBank/DDBJ whole genome shotgun (WGS) entry which is preliminary data.</text>
</comment>
<keyword evidence="2" id="KW-0408">Iron</keyword>
<evidence type="ECO:0000256" key="2">
    <source>
        <dbReference type="RuleBase" id="RU000461"/>
    </source>
</evidence>
<evidence type="ECO:0008006" key="5">
    <source>
        <dbReference type="Google" id="ProtNLM"/>
    </source>
</evidence>
<dbReference type="InterPro" id="IPR002397">
    <property type="entry name" value="Cyt_P450_B"/>
</dbReference>
<protein>
    <recommendedName>
        <fullName evidence="5">Cytochrome P450</fullName>
    </recommendedName>
</protein>
<dbReference type="GO" id="GO:0005506">
    <property type="term" value="F:iron ion binding"/>
    <property type="evidence" value="ECO:0007669"/>
    <property type="project" value="InterPro"/>
</dbReference>
<dbReference type="OrthoDB" id="4059045at2"/>
<keyword evidence="2" id="KW-0503">Monooxygenase</keyword>
<dbReference type="PANTHER" id="PTHR46696">
    <property type="entry name" value="P450, PUTATIVE (EUROFUNG)-RELATED"/>
    <property type="match status" value="1"/>
</dbReference>
<dbReference type="InterPro" id="IPR017972">
    <property type="entry name" value="Cyt_P450_CS"/>
</dbReference>
<dbReference type="InterPro" id="IPR001128">
    <property type="entry name" value="Cyt_P450"/>
</dbReference>
<sequence>MTRAPLPAGPPPLLACPTLNEGGFGAALGRLTEPTGPTLRPVTLAGGLRAWATTDAVVARAVLTDPRLTNDVREVGRPVQGFPLRRYPEDFFAHAPQLLSASGDRHRRMRRIVAPFFTAAAAAGTAARLRCEVAQIIRSLAGRDRVDIVADLALPLAGATVGEVLGVPRERRRSTVTAALAASAAAPGTETARSAQRAFSRAVLQIIGTARHSSAPTAATALLHANRTGELTNAEMAGMLGMLLIGTIDSLATVIPAGTLLAMRRPDVRRGLSHGLSPGRGHDLSHGHGRDLNHGLSHGTEYTRALTEEILRLNPSFQHTGWRFTRESCAIAGTSLPQGTVVVASLLSANLDPTAWPDPLRADPHRRAPSSHLSFGHGPHYCLGAALGRRLVHDALTGLFSRLPRLNPAAPAHELIWHGVCLRRLNQLPVDTHTSARTGRPRPTGT</sequence>
<dbReference type="GO" id="GO:0020037">
    <property type="term" value="F:heme binding"/>
    <property type="evidence" value="ECO:0007669"/>
    <property type="project" value="InterPro"/>
</dbReference>
<dbReference type="GO" id="GO:0004497">
    <property type="term" value="F:monooxygenase activity"/>
    <property type="evidence" value="ECO:0007669"/>
    <property type="project" value="UniProtKB-KW"/>
</dbReference>